<sequence>MRFHIPLTALPRLAAVAAAGVLVAGCGGGTQQAAPAENETPADGQSSGSPDGREPPETELTIELSLAEAGDRELASEDFEAGTWTLTCAPAGGDHPAPEAACADLEDVGVEAFDEAPGDQMCTHIYGGPETAEVSGHVAGTEVDTEFTRENGCEIDRYDTMGAVLNP</sequence>
<keyword evidence="11" id="KW-1185">Reference proteome</keyword>
<dbReference type="SUPFAM" id="SSF55399">
    <property type="entry name" value="Subtilisin inhibitor"/>
    <property type="match status" value="1"/>
</dbReference>
<evidence type="ECO:0000256" key="8">
    <source>
        <dbReference type="SAM" id="SignalP"/>
    </source>
</evidence>
<comment type="similarity">
    <text evidence="2">Belongs to the protease inhibitor I16 (SSI) family.</text>
</comment>
<dbReference type="GO" id="GO:0005576">
    <property type="term" value="C:extracellular region"/>
    <property type="evidence" value="ECO:0007669"/>
    <property type="project" value="UniProtKB-SubCell"/>
</dbReference>
<name>A0A7W7RQ79_9ACTN</name>
<dbReference type="AlphaFoldDB" id="A0A7W7RQ79"/>
<evidence type="ECO:0000256" key="2">
    <source>
        <dbReference type="ARBA" id="ARBA00010472"/>
    </source>
</evidence>
<keyword evidence="3" id="KW-0964">Secreted</keyword>
<keyword evidence="6" id="KW-1015">Disulfide bond</keyword>
<evidence type="ECO:0000256" key="3">
    <source>
        <dbReference type="ARBA" id="ARBA00022525"/>
    </source>
</evidence>
<feature type="chain" id="PRO_5038364426" description="Subtilisin inhibitor domain-containing protein" evidence="8">
    <location>
        <begin position="25"/>
        <end position="167"/>
    </location>
</feature>
<evidence type="ECO:0000256" key="6">
    <source>
        <dbReference type="ARBA" id="ARBA00023157"/>
    </source>
</evidence>
<evidence type="ECO:0000256" key="1">
    <source>
        <dbReference type="ARBA" id="ARBA00004613"/>
    </source>
</evidence>
<protein>
    <recommendedName>
        <fullName evidence="9">Subtilisin inhibitor domain-containing protein</fullName>
    </recommendedName>
</protein>
<dbReference type="InterPro" id="IPR036819">
    <property type="entry name" value="Subtilisin_inhibitor-like_sf"/>
</dbReference>
<gene>
    <name evidence="10" type="ORF">F4561_006455</name>
</gene>
<proteinExistence type="inferred from homology"/>
<dbReference type="RefSeq" id="WP_184585258.1">
    <property type="nucleotide sequence ID" value="NZ_JACHJT010000002.1"/>
</dbReference>
<dbReference type="PROSITE" id="PS00999">
    <property type="entry name" value="SSI"/>
    <property type="match status" value="1"/>
</dbReference>
<evidence type="ECO:0000313" key="11">
    <source>
        <dbReference type="Proteomes" id="UP000523007"/>
    </source>
</evidence>
<dbReference type="GO" id="GO:0004867">
    <property type="term" value="F:serine-type endopeptidase inhibitor activity"/>
    <property type="evidence" value="ECO:0007669"/>
    <property type="project" value="UniProtKB-KW"/>
</dbReference>
<evidence type="ECO:0000313" key="10">
    <source>
        <dbReference type="EMBL" id="MBB4935561.1"/>
    </source>
</evidence>
<dbReference type="InterPro" id="IPR020054">
    <property type="entry name" value="Prot_inh_SSI_I16_CS"/>
</dbReference>
<dbReference type="EMBL" id="JACHJT010000002">
    <property type="protein sequence ID" value="MBB4935561.1"/>
    <property type="molecule type" value="Genomic_DNA"/>
</dbReference>
<accession>A0A7W7RQ79</accession>
<dbReference type="Proteomes" id="UP000523007">
    <property type="component" value="Unassembled WGS sequence"/>
</dbReference>
<organism evidence="10 11">
    <name type="scientific">Lipingzhangella halophila</name>
    <dbReference type="NCBI Taxonomy" id="1783352"/>
    <lineage>
        <taxon>Bacteria</taxon>
        <taxon>Bacillati</taxon>
        <taxon>Actinomycetota</taxon>
        <taxon>Actinomycetes</taxon>
        <taxon>Streptosporangiales</taxon>
        <taxon>Nocardiopsidaceae</taxon>
        <taxon>Lipingzhangella</taxon>
    </lineage>
</organism>
<reference evidence="10 11" key="1">
    <citation type="submission" date="2020-08" db="EMBL/GenBank/DDBJ databases">
        <title>Sequencing the genomes of 1000 actinobacteria strains.</title>
        <authorList>
            <person name="Klenk H.-P."/>
        </authorList>
    </citation>
    <scope>NUCLEOTIDE SEQUENCE [LARGE SCALE GENOMIC DNA]</scope>
    <source>
        <strain evidence="10 11">DSM 102030</strain>
    </source>
</reference>
<evidence type="ECO:0000256" key="5">
    <source>
        <dbReference type="ARBA" id="ARBA00022900"/>
    </source>
</evidence>
<evidence type="ECO:0000256" key="7">
    <source>
        <dbReference type="SAM" id="MobiDB-lite"/>
    </source>
</evidence>
<comment type="subcellular location">
    <subcellularLocation>
        <location evidence="1">Secreted</location>
    </subcellularLocation>
</comment>
<dbReference type="PROSITE" id="PS51257">
    <property type="entry name" value="PROKAR_LIPOPROTEIN"/>
    <property type="match status" value="1"/>
</dbReference>
<keyword evidence="5" id="KW-0722">Serine protease inhibitor</keyword>
<feature type="region of interest" description="Disordered" evidence="7">
    <location>
        <begin position="29"/>
        <end position="59"/>
    </location>
</feature>
<keyword evidence="4" id="KW-0646">Protease inhibitor</keyword>
<dbReference type="Gene3D" id="3.30.350.10">
    <property type="entry name" value="Subtilisin inhibitor-like"/>
    <property type="match status" value="1"/>
</dbReference>
<dbReference type="Pfam" id="PF00720">
    <property type="entry name" value="SSI"/>
    <property type="match status" value="1"/>
</dbReference>
<evidence type="ECO:0000256" key="4">
    <source>
        <dbReference type="ARBA" id="ARBA00022690"/>
    </source>
</evidence>
<evidence type="ECO:0000259" key="9">
    <source>
        <dbReference type="Pfam" id="PF00720"/>
    </source>
</evidence>
<keyword evidence="8" id="KW-0732">Signal</keyword>
<comment type="caution">
    <text evidence="10">The sequence shown here is derived from an EMBL/GenBank/DDBJ whole genome shotgun (WGS) entry which is preliminary data.</text>
</comment>
<dbReference type="InterPro" id="IPR023549">
    <property type="entry name" value="Subtilisin_inhibitor"/>
</dbReference>
<feature type="signal peptide" evidence="8">
    <location>
        <begin position="1"/>
        <end position="24"/>
    </location>
</feature>
<feature type="domain" description="Subtilisin inhibitor" evidence="9">
    <location>
        <begin position="80"/>
        <end position="147"/>
    </location>
</feature>